<dbReference type="EMBL" id="CZAJ01000019">
    <property type="protein sequence ID" value="CUP14566.1"/>
    <property type="molecule type" value="Genomic_DNA"/>
</dbReference>
<evidence type="ECO:0000313" key="2">
    <source>
        <dbReference type="Proteomes" id="UP000095602"/>
    </source>
</evidence>
<dbReference type="Proteomes" id="UP000095602">
    <property type="component" value="Unassembled WGS sequence"/>
</dbReference>
<protein>
    <submittedName>
        <fullName evidence="1">Uncharacterized protein</fullName>
    </submittedName>
</protein>
<dbReference type="RefSeq" id="WP_070101267.1">
    <property type="nucleotide sequence ID" value="NZ_CZAJ01000019.1"/>
</dbReference>
<accession>A0A174KVW3</accession>
<proteinExistence type="predicted"/>
<reference evidence="1 2" key="1">
    <citation type="submission" date="2015-09" db="EMBL/GenBank/DDBJ databases">
        <authorList>
            <consortium name="Pathogen Informatics"/>
        </authorList>
    </citation>
    <scope>NUCLEOTIDE SEQUENCE [LARGE SCALE GENOMIC DNA]</scope>
    <source>
        <strain evidence="1 2">2789STDY5834884</strain>
    </source>
</reference>
<gene>
    <name evidence="1" type="ORF">ERS852497_02025</name>
</gene>
<evidence type="ECO:0000313" key="1">
    <source>
        <dbReference type="EMBL" id="CUP14566.1"/>
    </source>
</evidence>
<sequence>METNPANGIKDLMWKFLMDKGQKENIPELKASVYRLIKMTTQKTAGQRKTTAHISWETLDMEIMRIVIEATALVLSGRLDELENNVEKKCSNCTWHDSYSGVCCNGDSHKRADFTNEDYCCGYYEERKDDDR</sequence>
<name>A0A174KVW3_9FIRM</name>
<dbReference type="AlphaFoldDB" id="A0A174KVW3"/>
<organism evidence="1 2">
    <name type="scientific">Agathobacter rectalis</name>
    <dbReference type="NCBI Taxonomy" id="39491"/>
    <lineage>
        <taxon>Bacteria</taxon>
        <taxon>Bacillati</taxon>
        <taxon>Bacillota</taxon>
        <taxon>Clostridia</taxon>
        <taxon>Lachnospirales</taxon>
        <taxon>Lachnospiraceae</taxon>
        <taxon>Agathobacter</taxon>
    </lineage>
</organism>